<evidence type="ECO:0000256" key="1">
    <source>
        <dbReference type="ARBA" id="ARBA00004651"/>
    </source>
</evidence>
<keyword evidence="3" id="KW-1003">Cell membrane</keyword>
<dbReference type="InterPro" id="IPR025857">
    <property type="entry name" value="MacB_PCD"/>
</dbReference>
<dbReference type="Pfam" id="PF02687">
    <property type="entry name" value="FtsX"/>
    <property type="match status" value="1"/>
</dbReference>
<gene>
    <name evidence="10" type="ORF">PQJ61_06330</name>
</gene>
<evidence type="ECO:0000256" key="2">
    <source>
        <dbReference type="ARBA" id="ARBA00005236"/>
    </source>
</evidence>
<keyword evidence="5 7" id="KW-1133">Transmembrane helix</keyword>
<comment type="similarity">
    <text evidence="2">Belongs to the ABC-4 integral membrane protein family. LolC/E subfamily.</text>
</comment>
<evidence type="ECO:0000256" key="3">
    <source>
        <dbReference type="ARBA" id="ARBA00022475"/>
    </source>
</evidence>
<protein>
    <submittedName>
        <fullName evidence="10">ABC transporter permease</fullName>
    </submittedName>
</protein>
<reference evidence="10 11" key="1">
    <citation type="submission" date="2022-12" db="EMBL/GenBank/DDBJ databases">
        <title>Metagenome assembled genome from gulf of manar.</title>
        <authorList>
            <person name="Kohli P."/>
            <person name="Pk S."/>
            <person name="Venkata Ramana C."/>
            <person name="Sasikala C."/>
        </authorList>
    </citation>
    <scope>NUCLEOTIDE SEQUENCE [LARGE SCALE GENOMIC DNA]</scope>
    <source>
        <strain evidence="10">JB008</strain>
    </source>
</reference>
<dbReference type="InterPro" id="IPR003838">
    <property type="entry name" value="ABC3_permease_C"/>
</dbReference>
<dbReference type="AlphaFoldDB" id="A0AAJ1IED6"/>
<feature type="domain" description="MacB-like periplasmic core" evidence="9">
    <location>
        <begin position="19"/>
        <end position="245"/>
    </location>
</feature>
<evidence type="ECO:0000256" key="5">
    <source>
        <dbReference type="ARBA" id="ARBA00022989"/>
    </source>
</evidence>
<evidence type="ECO:0000313" key="11">
    <source>
        <dbReference type="Proteomes" id="UP001221217"/>
    </source>
</evidence>
<sequence>MKFVISLAFKNLTRYKRRTLITAGAIAFGIMMFIMVDSMLGGAEYESVRNLKWYETASVRIYNEGYWEERHQTPLDINIPEGASVVKKLEESGYTASARTVFSGDMILNAEDFGEDGNLSVQVTAIDTAKDYDVFHYGDTLVDGRFLEPNEEAVLLGSWLAEDIGAEVGYWITIITRGNGGFYEAMDLEIAGIVNCPNPNVNRTLIMMPIETADYYLAMEGAATEINIKLPDNADVEAEAAEIQKTINSFDSSVKLRALDWKYMASDYLAMVEAKRGGTGIVLFLIFIIAAVGISNTMLMAIYERIRELGMMRSLGMSDGKIRASFVIEAAGIGLIGSILGVILGILANLYVIYIGFDLGFFMRDMDIGFRIQSVMRGIWNIDTIAGAFFAGTLISTLVAFIPTGRALKMDIPSCLRHQ</sequence>
<keyword evidence="6 7" id="KW-0472">Membrane</keyword>
<dbReference type="Pfam" id="PF12704">
    <property type="entry name" value="MacB_PCD"/>
    <property type="match status" value="1"/>
</dbReference>
<proteinExistence type="inferred from homology"/>
<dbReference type="Proteomes" id="UP001221217">
    <property type="component" value="Unassembled WGS sequence"/>
</dbReference>
<evidence type="ECO:0000256" key="6">
    <source>
        <dbReference type="ARBA" id="ARBA00023136"/>
    </source>
</evidence>
<name>A0AAJ1IED6_9SPIO</name>
<feature type="transmembrane region" description="Helical" evidence="7">
    <location>
        <begin position="20"/>
        <end position="40"/>
    </location>
</feature>
<organism evidence="10 11">
    <name type="scientific">Candidatus Thalassospirochaeta sargassi</name>
    <dbReference type="NCBI Taxonomy" id="3119039"/>
    <lineage>
        <taxon>Bacteria</taxon>
        <taxon>Pseudomonadati</taxon>
        <taxon>Spirochaetota</taxon>
        <taxon>Spirochaetia</taxon>
        <taxon>Spirochaetales</taxon>
        <taxon>Spirochaetaceae</taxon>
        <taxon>Candidatus Thalassospirochaeta</taxon>
    </lineage>
</organism>
<comment type="subcellular location">
    <subcellularLocation>
        <location evidence="1">Cell membrane</location>
        <topology evidence="1">Multi-pass membrane protein</topology>
    </subcellularLocation>
</comment>
<feature type="transmembrane region" description="Helical" evidence="7">
    <location>
        <begin position="379"/>
        <end position="402"/>
    </location>
</feature>
<feature type="transmembrane region" description="Helical" evidence="7">
    <location>
        <begin position="281"/>
        <end position="303"/>
    </location>
</feature>
<feature type="transmembrane region" description="Helical" evidence="7">
    <location>
        <begin position="324"/>
        <end position="357"/>
    </location>
</feature>
<dbReference type="InterPro" id="IPR051447">
    <property type="entry name" value="Lipoprotein-release_system"/>
</dbReference>
<dbReference type="GO" id="GO:0044874">
    <property type="term" value="P:lipoprotein localization to outer membrane"/>
    <property type="evidence" value="ECO:0007669"/>
    <property type="project" value="TreeGrafter"/>
</dbReference>
<dbReference type="GO" id="GO:0098797">
    <property type="term" value="C:plasma membrane protein complex"/>
    <property type="evidence" value="ECO:0007669"/>
    <property type="project" value="TreeGrafter"/>
</dbReference>
<dbReference type="PANTHER" id="PTHR30489">
    <property type="entry name" value="LIPOPROTEIN-RELEASING SYSTEM TRANSMEMBRANE PROTEIN LOLE"/>
    <property type="match status" value="1"/>
</dbReference>
<evidence type="ECO:0000259" key="8">
    <source>
        <dbReference type="Pfam" id="PF02687"/>
    </source>
</evidence>
<accession>A0AAJ1IED6</accession>
<evidence type="ECO:0000256" key="4">
    <source>
        <dbReference type="ARBA" id="ARBA00022692"/>
    </source>
</evidence>
<evidence type="ECO:0000256" key="7">
    <source>
        <dbReference type="SAM" id="Phobius"/>
    </source>
</evidence>
<keyword evidence="4 7" id="KW-0812">Transmembrane</keyword>
<feature type="domain" description="ABC3 transporter permease C-terminal" evidence="8">
    <location>
        <begin position="281"/>
        <end position="411"/>
    </location>
</feature>
<comment type="caution">
    <text evidence="10">The sequence shown here is derived from an EMBL/GenBank/DDBJ whole genome shotgun (WGS) entry which is preliminary data.</text>
</comment>
<dbReference type="EMBL" id="JAQQAL010000011">
    <property type="protein sequence ID" value="MDC7226362.1"/>
    <property type="molecule type" value="Genomic_DNA"/>
</dbReference>
<evidence type="ECO:0000313" key="10">
    <source>
        <dbReference type="EMBL" id="MDC7226362.1"/>
    </source>
</evidence>
<evidence type="ECO:0000259" key="9">
    <source>
        <dbReference type="Pfam" id="PF12704"/>
    </source>
</evidence>
<dbReference type="PANTHER" id="PTHR30489:SF0">
    <property type="entry name" value="LIPOPROTEIN-RELEASING SYSTEM TRANSMEMBRANE PROTEIN LOLE"/>
    <property type="match status" value="1"/>
</dbReference>